<protein>
    <submittedName>
        <fullName evidence="1">Uncharacterized protein</fullName>
    </submittedName>
</protein>
<accession>A0A433ZSR0</accession>
<evidence type="ECO:0000313" key="1">
    <source>
        <dbReference type="EMBL" id="RUT65174.1"/>
    </source>
</evidence>
<organism evidence="1 2">
    <name type="scientific">Morganella morganii</name>
    <name type="common">Proteus morganii</name>
    <dbReference type="NCBI Taxonomy" id="582"/>
    <lineage>
        <taxon>Bacteria</taxon>
        <taxon>Pseudomonadati</taxon>
        <taxon>Pseudomonadota</taxon>
        <taxon>Gammaproteobacteria</taxon>
        <taxon>Enterobacterales</taxon>
        <taxon>Morganellaceae</taxon>
        <taxon>Morganella</taxon>
    </lineage>
</organism>
<reference evidence="1 2" key="1">
    <citation type="submission" date="2017-08" db="EMBL/GenBank/DDBJ databases">
        <title>Draft genome sequence of pheromone producing symbiont Morganella morganii, of the female New Zealand grass grub Costelytra giveni.</title>
        <authorList>
            <person name="Laugraud A."/>
            <person name="Young S.D."/>
            <person name="Hurst M.H."/>
        </authorList>
    </citation>
    <scope>NUCLEOTIDE SEQUENCE [LARGE SCALE GENOMIC DNA]</scope>
    <source>
        <strain evidence="1 2">MMsCG</strain>
    </source>
</reference>
<gene>
    <name evidence="1" type="ORF">CKG00_01200</name>
</gene>
<dbReference type="EMBL" id="NRQY01000001">
    <property type="protein sequence ID" value="RUT65174.1"/>
    <property type="molecule type" value="Genomic_DNA"/>
</dbReference>
<evidence type="ECO:0000313" key="2">
    <source>
        <dbReference type="Proteomes" id="UP000286908"/>
    </source>
</evidence>
<name>A0A433ZSR0_MORMO</name>
<dbReference type="Proteomes" id="UP000286908">
    <property type="component" value="Unassembled WGS sequence"/>
</dbReference>
<dbReference type="OrthoDB" id="7284604at2"/>
<dbReference type="AlphaFoldDB" id="A0A433ZSR0"/>
<proteinExistence type="predicted"/>
<comment type="caution">
    <text evidence="1">The sequence shown here is derived from an EMBL/GenBank/DDBJ whole genome shotgun (WGS) entry which is preliminary data.</text>
</comment>
<sequence>MQKFNRELQNHILTVCIASYPHYPSWNQYDPESFPGLMNDHILAANIYYLHERGLISVSEQRTDDPYSLFENIKATADGIDFMMGDEGLKSVLDIRTIKIHSDTMTQLIDIISSSSIPEEEKRGILSKLRELPASAITHLTNELTVKAALALPGALQLIQKYLQSL</sequence>